<name>A0AAN9R8A1_CANGL</name>
<proteinExistence type="predicted"/>
<sequence length="142" mass="15451">MTAYGLGRITRLLHIKPKLSIELSDSFRLFIHLNNGTLTLVVQCISTRNMNTFNAAKVEGCDSHHLIIIRFKLVKRTHGSLSHIGIPLPLLGSPRAPSQAPKISVGGMSSASHGTSIKTTNLEGGIMHGLISKWIENMCHCS</sequence>
<evidence type="ECO:0000313" key="2">
    <source>
        <dbReference type="Proteomes" id="UP001367508"/>
    </source>
</evidence>
<protein>
    <submittedName>
        <fullName evidence="1">Uncharacterized protein</fullName>
    </submittedName>
</protein>
<gene>
    <name evidence="1" type="ORF">VNO77_03588</name>
</gene>
<evidence type="ECO:0000313" key="1">
    <source>
        <dbReference type="EMBL" id="KAK7361519.1"/>
    </source>
</evidence>
<reference evidence="1 2" key="1">
    <citation type="submission" date="2024-01" db="EMBL/GenBank/DDBJ databases">
        <title>The genomes of 5 underutilized Papilionoideae crops provide insights into root nodulation and disease resistanc.</title>
        <authorList>
            <person name="Jiang F."/>
        </authorList>
    </citation>
    <scope>NUCLEOTIDE SEQUENCE [LARGE SCALE GENOMIC DNA]</scope>
    <source>
        <strain evidence="1">LVBAO_FW01</strain>
        <tissue evidence="1">Leaves</tissue>
    </source>
</reference>
<dbReference type="EMBL" id="JAYMYQ010000001">
    <property type="protein sequence ID" value="KAK7361519.1"/>
    <property type="molecule type" value="Genomic_DNA"/>
</dbReference>
<dbReference type="Proteomes" id="UP001367508">
    <property type="component" value="Unassembled WGS sequence"/>
</dbReference>
<dbReference type="AlphaFoldDB" id="A0AAN9R8A1"/>
<keyword evidence="2" id="KW-1185">Reference proteome</keyword>
<organism evidence="1 2">
    <name type="scientific">Canavalia gladiata</name>
    <name type="common">Sword bean</name>
    <name type="synonym">Dolichos gladiatus</name>
    <dbReference type="NCBI Taxonomy" id="3824"/>
    <lineage>
        <taxon>Eukaryota</taxon>
        <taxon>Viridiplantae</taxon>
        <taxon>Streptophyta</taxon>
        <taxon>Embryophyta</taxon>
        <taxon>Tracheophyta</taxon>
        <taxon>Spermatophyta</taxon>
        <taxon>Magnoliopsida</taxon>
        <taxon>eudicotyledons</taxon>
        <taxon>Gunneridae</taxon>
        <taxon>Pentapetalae</taxon>
        <taxon>rosids</taxon>
        <taxon>fabids</taxon>
        <taxon>Fabales</taxon>
        <taxon>Fabaceae</taxon>
        <taxon>Papilionoideae</taxon>
        <taxon>50 kb inversion clade</taxon>
        <taxon>NPAAA clade</taxon>
        <taxon>indigoferoid/millettioid clade</taxon>
        <taxon>Phaseoleae</taxon>
        <taxon>Canavalia</taxon>
    </lineage>
</organism>
<comment type="caution">
    <text evidence="1">The sequence shown here is derived from an EMBL/GenBank/DDBJ whole genome shotgun (WGS) entry which is preliminary data.</text>
</comment>
<accession>A0AAN9R8A1</accession>